<evidence type="ECO:0000256" key="1">
    <source>
        <dbReference type="ARBA" id="ARBA00023125"/>
    </source>
</evidence>
<keyword evidence="2" id="KW-0539">Nucleus</keyword>
<sequence>MERLCMGNTPFFTMTKKRKRTVLTFQSKIEIVERLEKGETATVLAEEFGIGKSTISQLKKNKDTLLHFVSTMGSENGKKKRKTMKCAKNSTLEDALYAWFSHMRSLGEPVSGPLLCEKALEMNRKLNGNPDFKASSGWLARFKSRHGIHHLGVHHEKLSVDQPAAQCLKQEFTDFKTEEDSDVESICNTVVVPGPSHSEAYNALEVALQWLEDQEESDVVQLLFLKSLRDLAAKKIASSLK</sequence>
<dbReference type="Pfam" id="PF03221">
    <property type="entry name" value="HTH_Tnp_Tc5"/>
    <property type="match status" value="1"/>
</dbReference>
<dbReference type="SUPFAM" id="SSF46689">
    <property type="entry name" value="Homeodomain-like"/>
    <property type="match status" value="2"/>
</dbReference>
<gene>
    <name evidence="5" type="primary">ACYP2</name>
</gene>
<dbReference type="PANTHER" id="PTHR19303:SF16">
    <property type="entry name" value="JERKY PROTEIN HOMOLOG-LIKE"/>
    <property type="match status" value="1"/>
</dbReference>
<evidence type="ECO:0000313" key="5">
    <source>
        <dbReference type="RefSeq" id="XP_054857711.1"/>
    </source>
</evidence>
<reference evidence="5" key="1">
    <citation type="submission" date="2025-08" db="UniProtKB">
        <authorList>
            <consortium name="RefSeq"/>
        </authorList>
    </citation>
    <scope>IDENTIFICATION</scope>
    <source>
        <tissue evidence="5">Blood</tissue>
    </source>
</reference>
<evidence type="ECO:0000256" key="2">
    <source>
        <dbReference type="ARBA" id="ARBA00023242"/>
    </source>
</evidence>
<dbReference type="InterPro" id="IPR006600">
    <property type="entry name" value="HTH_CenpB_DNA-bd_dom"/>
</dbReference>
<dbReference type="AlphaFoldDB" id="A0AA97KM05"/>
<protein>
    <submittedName>
        <fullName evidence="5">Acylphosphatase-2 isoform X1</fullName>
    </submittedName>
</protein>
<evidence type="ECO:0000259" key="3">
    <source>
        <dbReference type="PROSITE" id="PS51253"/>
    </source>
</evidence>
<dbReference type="InterPro" id="IPR007889">
    <property type="entry name" value="HTH_Psq"/>
</dbReference>
<proteinExistence type="predicted"/>
<dbReference type="SMART" id="SM00674">
    <property type="entry name" value="CENPB"/>
    <property type="match status" value="1"/>
</dbReference>
<dbReference type="GO" id="GO:0003677">
    <property type="term" value="F:DNA binding"/>
    <property type="evidence" value="ECO:0007669"/>
    <property type="project" value="UniProtKB-KW"/>
</dbReference>
<dbReference type="GeneID" id="129344831"/>
<organism evidence="4 5">
    <name type="scientific">Eublepharis macularius</name>
    <name type="common">Leopard gecko</name>
    <name type="synonym">Cyrtodactylus macularius</name>
    <dbReference type="NCBI Taxonomy" id="481883"/>
    <lineage>
        <taxon>Eukaryota</taxon>
        <taxon>Metazoa</taxon>
        <taxon>Chordata</taxon>
        <taxon>Craniata</taxon>
        <taxon>Vertebrata</taxon>
        <taxon>Euteleostomi</taxon>
        <taxon>Lepidosauria</taxon>
        <taxon>Squamata</taxon>
        <taxon>Bifurcata</taxon>
        <taxon>Gekkota</taxon>
        <taxon>Eublepharidae</taxon>
        <taxon>Eublepharinae</taxon>
        <taxon>Eublepharis</taxon>
    </lineage>
</organism>
<dbReference type="Gene3D" id="1.10.10.60">
    <property type="entry name" value="Homeodomain-like"/>
    <property type="match status" value="2"/>
</dbReference>
<keyword evidence="4" id="KW-1185">Reference proteome</keyword>
<dbReference type="RefSeq" id="XP_054857711.1">
    <property type="nucleotide sequence ID" value="XM_055001736.1"/>
</dbReference>
<dbReference type="InterPro" id="IPR050863">
    <property type="entry name" value="CenT-Element_Derived"/>
</dbReference>
<keyword evidence="1" id="KW-0238">DNA-binding</keyword>
<name>A0AA97KM05_EUBMA</name>
<dbReference type="PANTHER" id="PTHR19303">
    <property type="entry name" value="TRANSPOSON"/>
    <property type="match status" value="1"/>
</dbReference>
<accession>A0AA97KM05</accession>
<dbReference type="PROSITE" id="PS51253">
    <property type="entry name" value="HTH_CENPB"/>
    <property type="match status" value="1"/>
</dbReference>
<evidence type="ECO:0000313" key="4">
    <source>
        <dbReference type="Proteomes" id="UP001190640"/>
    </source>
</evidence>
<dbReference type="GO" id="GO:0005634">
    <property type="term" value="C:nucleus"/>
    <property type="evidence" value="ECO:0007669"/>
    <property type="project" value="TreeGrafter"/>
</dbReference>
<dbReference type="InterPro" id="IPR009057">
    <property type="entry name" value="Homeodomain-like_sf"/>
</dbReference>
<dbReference type="KEGG" id="emc:129344831"/>
<dbReference type="Pfam" id="PF04218">
    <property type="entry name" value="CENP-B_N"/>
    <property type="match status" value="1"/>
</dbReference>
<feature type="domain" description="HTH CENPB-type" evidence="3">
    <location>
        <begin position="80"/>
        <end position="152"/>
    </location>
</feature>
<dbReference type="Proteomes" id="UP001190640">
    <property type="component" value="Chromosome 1"/>
</dbReference>
<dbReference type="CTD" id="98"/>